<dbReference type="PANTHER" id="PTHR47961:SF12">
    <property type="entry name" value="HELICASE POLQ-LIKE"/>
    <property type="match status" value="1"/>
</dbReference>
<evidence type="ECO:0000256" key="2">
    <source>
        <dbReference type="ARBA" id="ARBA00022801"/>
    </source>
</evidence>
<dbReference type="CDD" id="cd18795">
    <property type="entry name" value="SF2_C_Ski2"/>
    <property type="match status" value="1"/>
</dbReference>
<dbReference type="PROSITE" id="PS51192">
    <property type="entry name" value="HELICASE_ATP_BIND_1"/>
    <property type="match status" value="1"/>
</dbReference>
<dbReference type="PANTHER" id="PTHR47961">
    <property type="entry name" value="DNA POLYMERASE THETA, PUTATIVE (AFU_ORTHOLOGUE AFUA_1G05260)-RELATED"/>
    <property type="match status" value="1"/>
</dbReference>
<dbReference type="SMART" id="SM00490">
    <property type="entry name" value="HELICc"/>
    <property type="match status" value="1"/>
</dbReference>
<dbReference type="SUPFAM" id="SSF52540">
    <property type="entry name" value="P-loop containing nucleoside triphosphate hydrolases"/>
    <property type="match status" value="1"/>
</dbReference>
<evidence type="ECO:0000256" key="1">
    <source>
        <dbReference type="ARBA" id="ARBA00022741"/>
    </source>
</evidence>
<dbReference type="SMART" id="SM00487">
    <property type="entry name" value="DEXDc"/>
    <property type="match status" value="1"/>
</dbReference>
<dbReference type="InterPro" id="IPR046931">
    <property type="entry name" value="HTH_61"/>
</dbReference>
<dbReference type="InterPro" id="IPR001650">
    <property type="entry name" value="Helicase_C-like"/>
</dbReference>
<proteinExistence type="predicted"/>
<comment type="catalytic activity">
    <reaction evidence="5">
        <text>ATP + H2O = ADP + phosphate + H(+)</text>
        <dbReference type="Rhea" id="RHEA:13065"/>
        <dbReference type="ChEBI" id="CHEBI:15377"/>
        <dbReference type="ChEBI" id="CHEBI:15378"/>
        <dbReference type="ChEBI" id="CHEBI:30616"/>
        <dbReference type="ChEBI" id="CHEBI:43474"/>
        <dbReference type="ChEBI" id="CHEBI:456216"/>
        <dbReference type="EC" id="5.6.2.4"/>
    </reaction>
</comment>
<evidence type="ECO:0000313" key="9">
    <source>
        <dbReference type="EMBL" id="CAK8682897.1"/>
    </source>
</evidence>
<dbReference type="Pfam" id="PF00271">
    <property type="entry name" value="Helicase_C"/>
    <property type="match status" value="1"/>
</dbReference>
<keyword evidence="1" id="KW-0547">Nucleotide-binding</keyword>
<keyword evidence="3" id="KW-0347">Helicase</keyword>
<dbReference type="EMBL" id="CAWYQH010000096">
    <property type="protein sequence ID" value="CAK8682897.1"/>
    <property type="molecule type" value="Genomic_DNA"/>
</dbReference>
<name>A0ABP0FTF3_CLALP</name>
<gene>
    <name evidence="9" type="ORF">CVLEPA_LOCUS14022</name>
</gene>
<feature type="domain" description="Helicase C-terminal" evidence="8">
    <location>
        <begin position="539"/>
        <end position="734"/>
    </location>
</feature>
<reference evidence="9 10" key="1">
    <citation type="submission" date="2024-02" db="EMBL/GenBank/DDBJ databases">
        <authorList>
            <person name="Daric V."/>
            <person name="Darras S."/>
        </authorList>
    </citation>
    <scope>NUCLEOTIDE SEQUENCE [LARGE SCALE GENOMIC DNA]</scope>
</reference>
<dbReference type="PROSITE" id="PS51194">
    <property type="entry name" value="HELICASE_CTER"/>
    <property type="match status" value="1"/>
</dbReference>
<organism evidence="9 10">
    <name type="scientific">Clavelina lepadiformis</name>
    <name type="common">Light-bulb sea squirt</name>
    <name type="synonym">Ascidia lepadiformis</name>
    <dbReference type="NCBI Taxonomy" id="159417"/>
    <lineage>
        <taxon>Eukaryota</taxon>
        <taxon>Metazoa</taxon>
        <taxon>Chordata</taxon>
        <taxon>Tunicata</taxon>
        <taxon>Ascidiacea</taxon>
        <taxon>Aplousobranchia</taxon>
        <taxon>Clavelinidae</taxon>
        <taxon>Clavelina</taxon>
    </lineage>
</organism>
<evidence type="ECO:0000256" key="6">
    <source>
        <dbReference type="SAM" id="MobiDB-lite"/>
    </source>
</evidence>
<comment type="caution">
    <text evidence="9">The sequence shown here is derived from an EMBL/GenBank/DDBJ whole genome shotgun (WGS) entry which is preliminary data.</text>
</comment>
<dbReference type="InterPro" id="IPR014001">
    <property type="entry name" value="Helicase_ATP-bd"/>
</dbReference>
<dbReference type="Pfam" id="PF00270">
    <property type="entry name" value="DEAD"/>
    <property type="match status" value="1"/>
</dbReference>
<dbReference type="Pfam" id="PF21099">
    <property type="entry name" value="POLQ_helical"/>
    <property type="match status" value="1"/>
</dbReference>
<evidence type="ECO:0000259" key="7">
    <source>
        <dbReference type="PROSITE" id="PS51192"/>
    </source>
</evidence>
<dbReference type="SUPFAM" id="SSF158702">
    <property type="entry name" value="Sec63 N-terminal domain-like"/>
    <property type="match status" value="1"/>
</dbReference>
<dbReference type="Proteomes" id="UP001642483">
    <property type="component" value="Unassembled WGS sequence"/>
</dbReference>
<evidence type="ECO:0008006" key="11">
    <source>
        <dbReference type="Google" id="ProtNLM"/>
    </source>
</evidence>
<evidence type="ECO:0000256" key="5">
    <source>
        <dbReference type="ARBA" id="ARBA00048988"/>
    </source>
</evidence>
<evidence type="ECO:0000259" key="8">
    <source>
        <dbReference type="PROSITE" id="PS51194"/>
    </source>
</evidence>
<dbReference type="CDD" id="cd18026">
    <property type="entry name" value="DEXHc_POLQ-like"/>
    <property type="match status" value="1"/>
</dbReference>
<dbReference type="Gene3D" id="1.10.3380.20">
    <property type="match status" value="1"/>
</dbReference>
<feature type="region of interest" description="Disordered" evidence="6">
    <location>
        <begin position="201"/>
        <end position="220"/>
    </location>
</feature>
<keyword evidence="4" id="KW-0067">ATP-binding</keyword>
<dbReference type="InterPro" id="IPR027417">
    <property type="entry name" value="P-loop_NTPase"/>
</dbReference>
<sequence length="1073" mass="119530">MARRRKRKASLESLSFLEVDFDKDGSVAHSDIASKPNFGKKPFNIAEISDVIEKPKKCNFSSSFSEANTMDSDINSNEPSRFVDASKSTCIDSSCLVTSDASDLLRSGKLALAGDNCKAFRGNSIVSSCIAANTIDGAKTLDDSAFDNVDLSLLEQNCFAATPNKATLTLCKELNENTNFSQVQCDKKSVTAHEPDVHDSNSCIGSVTKSKPKAMSTPDQRKLNTVTPGVSGKIKQRLMQNAHKSPSTPLNVRFKKQDESALLDKFSLNEDLFNDDFSTQDLGPFYGLPSKVQSLLDSVRGISKLYDWQHNCLTLDSIKQGRNLIYSLPTSGGKTLVAEILIFKTLLCQKKDAVLVLPFVAIVQEKIQNLSQFAINLGFLLEEYAGSKGRFPPRKRRKKKSLYICTIEKADSLVNSLIECGRLEHLGLVVVDEFHMIGEGGRRGATVEMMLTKLMHMSSSTQVIAMSATLNNIEDLAKFLQAEIYFNDFRPVDLDEYVKYMDYVYRIDPAKRHEEDVMVLERTLAHRTKELATRDTDHLVTMVLEVIPKHSCLIFCPTKKNCENVATMICKLLPKDLLEHKTKEKMTILHAFYNDGGAICPVLRKTVPYGVAYHHSGLTTDERRLVEDAYRNGVLSVITCTSTLAAGVNLPARRVIIRSPHIGRTFLSHSQYKQMIGRAGRAGIDKKGESYLIISKAADKPLVSDLVAGPFETCLSSLMYDGGKGFKSLLLTLICLKVIRDAPDAKRFFAATLFAKQIKTIQKLCPNQFKGLSHEVEIKTADDILQASLSYLLDLKLVQYVSGDKENGKLLKPTKLGIATFKGSVDLEFSNMIYTDLNLGLKNLVLDSYIHLLYLVTPYETAKQIDPNWLIYMGEFNGLTPSQITAAEVIGVPEPYIACRAAGSKPRKKKVNDFVVQRFYVTLMLHQLFKGKSVWDVSARFEQPRGFLQNLMNSSAAFASCLLHFTKEFEEFWPYHALLEKLIQVLQYCTASELVPLMEVPGVKLARAKQLYNAGCKTLSELAVADVTALVRNIEHLSRKQANQLVASAKVRVDVLTLQFLSMMVHFRSLSKA</sequence>
<feature type="domain" description="Helicase ATP-binding" evidence="7">
    <location>
        <begin position="315"/>
        <end position="488"/>
    </location>
</feature>
<evidence type="ECO:0000256" key="3">
    <source>
        <dbReference type="ARBA" id="ARBA00022806"/>
    </source>
</evidence>
<keyword evidence="10" id="KW-1185">Reference proteome</keyword>
<accession>A0ABP0FTF3</accession>
<dbReference type="Pfam" id="PF20470">
    <property type="entry name" value="HTH_61"/>
    <property type="match status" value="1"/>
</dbReference>
<keyword evidence="2" id="KW-0378">Hydrolase</keyword>
<protein>
    <recommendedName>
        <fullName evidence="11">Helicase POLQ-like</fullName>
    </recommendedName>
</protein>
<dbReference type="InterPro" id="IPR011545">
    <property type="entry name" value="DEAD/DEAH_box_helicase_dom"/>
</dbReference>
<evidence type="ECO:0000313" key="10">
    <source>
        <dbReference type="Proteomes" id="UP001642483"/>
    </source>
</evidence>
<dbReference type="InterPro" id="IPR048960">
    <property type="entry name" value="POLQ-like_helical"/>
</dbReference>
<evidence type="ECO:0000256" key="4">
    <source>
        <dbReference type="ARBA" id="ARBA00022840"/>
    </source>
</evidence>
<dbReference type="Gene3D" id="3.40.50.300">
    <property type="entry name" value="P-loop containing nucleotide triphosphate hydrolases"/>
    <property type="match status" value="2"/>
</dbReference>
<dbReference type="InterPro" id="IPR050474">
    <property type="entry name" value="Hel308_SKI2-like"/>
</dbReference>